<feature type="domain" description="Dihydroxy-acid/6-phosphogluconate dehydratase N-terminal" evidence="16">
    <location>
        <begin position="32"/>
        <end position="349"/>
    </location>
</feature>
<evidence type="ECO:0000256" key="10">
    <source>
        <dbReference type="ARBA" id="ARBA00023304"/>
    </source>
</evidence>
<comment type="similarity">
    <text evidence="2 15">Belongs to the IlvD/Edd family.</text>
</comment>
<gene>
    <name evidence="15" type="primary">ilvD</name>
    <name evidence="18" type="ORF">SAMN05444391_1117</name>
</gene>
<dbReference type="RefSeq" id="WP_079654224.1">
    <property type="nucleotide sequence ID" value="NZ_LT670846.1"/>
</dbReference>
<evidence type="ECO:0000256" key="15">
    <source>
        <dbReference type="HAMAP-Rule" id="MF_00012"/>
    </source>
</evidence>
<dbReference type="GO" id="GO:0051537">
    <property type="term" value="F:2 iron, 2 sulfur cluster binding"/>
    <property type="evidence" value="ECO:0007669"/>
    <property type="project" value="UniProtKB-UniRule"/>
</dbReference>
<dbReference type="InterPro" id="IPR020558">
    <property type="entry name" value="DiOHA_6PGluconate_deHydtase_CS"/>
</dbReference>
<dbReference type="InterPro" id="IPR037237">
    <property type="entry name" value="IlvD/EDD_N"/>
</dbReference>
<dbReference type="GO" id="GO:0009099">
    <property type="term" value="P:L-valine biosynthetic process"/>
    <property type="evidence" value="ECO:0007669"/>
    <property type="project" value="UniProtKB-UniRule"/>
</dbReference>
<dbReference type="GO" id="GO:0005829">
    <property type="term" value="C:cytosol"/>
    <property type="evidence" value="ECO:0007669"/>
    <property type="project" value="TreeGrafter"/>
</dbReference>
<feature type="binding site" evidence="15">
    <location>
        <position position="121"/>
    </location>
    <ligand>
        <name>Mg(2+)</name>
        <dbReference type="ChEBI" id="CHEBI:18420"/>
    </ligand>
</feature>
<dbReference type="InterPro" id="IPR000581">
    <property type="entry name" value="ILV_EDD_N"/>
</dbReference>
<proteinExistence type="inferred from homology"/>
<keyword evidence="8 15" id="KW-0411">Iron-sulfur</keyword>
<dbReference type="EC" id="4.2.1.9" evidence="14 15"/>
<evidence type="ECO:0000256" key="8">
    <source>
        <dbReference type="ARBA" id="ARBA00023014"/>
    </source>
</evidence>
<dbReference type="PANTHER" id="PTHR43661:SF3">
    <property type="entry name" value="D-XYLONATE DEHYDRATASE YAGF-RELATED"/>
    <property type="match status" value="1"/>
</dbReference>
<evidence type="ECO:0000256" key="12">
    <source>
        <dbReference type="ARBA" id="ARBA00029436"/>
    </source>
</evidence>
<dbReference type="PANTHER" id="PTHR43661">
    <property type="entry name" value="D-XYLONATE DEHYDRATASE"/>
    <property type="match status" value="1"/>
</dbReference>
<comment type="catalytic activity">
    <reaction evidence="11">
        <text>(2R)-2,3-dihydroxy-3-methylbutanoate = 3-methyl-2-oxobutanoate + H2O</text>
        <dbReference type="Rhea" id="RHEA:24809"/>
        <dbReference type="ChEBI" id="CHEBI:11851"/>
        <dbReference type="ChEBI" id="CHEBI:15377"/>
        <dbReference type="ChEBI" id="CHEBI:49072"/>
        <dbReference type="EC" id="4.2.1.9"/>
    </reaction>
    <physiologicalReaction direction="left-to-right" evidence="11">
        <dbReference type="Rhea" id="RHEA:24810"/>
    </physiologicalReaction>
</comment>
<dbReference type="NCBIfam" id="NF002068">
    <property type="entry name" value="PRK00911.1"/>
    <property type="match status" value="1"/>
</dbReference>
<feature type="active site" description="Proton acceptor" evidence="15">
    <location>
        <position position="470"/>
    </location>
</feature>
<name>A0A1M6SPY9_9AQUI</name>
<dbReference type="UniPathway" id="UPA00047">
    <property type="reaction ID" value="UER00057"/>
</dbReference>
<comment type="function">
    <text evidence="15">Functions in the biosynthesis of branched-chain amino acids. Catalyzes the dehydration of (2R,3R)-2,3-dihydroxy-3-methylpentanoate (2,3-dihydroxy-3-methylvalerate) into 2-oxo-3-methylpentanoate (2-oxo-3-methylvalerate) and of (2R)-2,3-dihydroxy-3-methylbutanoate (2,3-dihydroxyisovalerate) into 2-oxo-3-methylbutanoate (2-oxoisovalerate), the penultimate precursor to L-isoleucine and L-valine, respectively.</text>
</comment>
<dbReference type="Gene3D" id="3.50.30.80">
    <property type="entry name" value="IlvD/EDD C-terminal domain-like"/>
    <property type="match status" value="1"/>
</dbReference>
<evidence type="ECO:0000256" key="3">
    <source>
        <dbReference type="ARBA" id="ARBA00022605"/>
    </source>
</evidence>
<evidence type="ECO:0000256" key="5">
    <source>
        <dbReference type="ARBA" id="ARBA00022723"/>
    </source>
</evidence>
<comment type="cofactor">
    <cofactor evidence="1 15">
        <name>Mg(2+)</name>
        <dbReference type="ChEBI" id="CHEBI:18420"/>
    </cofactor>
</comment>
<evidence type="ECO:0000313" key="18">
    <source>
        <dbReference type="EMBL" id="SHK46765.1"/>
    </source>
</evidence>
<evidence type="ECO:0000256" key="4">
    <source>
        <dbReference type="ARBA" id="ARBA00022714"/>
    </source>
</evidence>
<dbReference type="SUPFAM" id="SSF143975">
    <property type="entry name" value="IlvD/EDD N-terminal domain-like"/>
    <property type="match status" value="1"/>
</dbReference>
<evidence type="ECO:0000313" key="19">
    <source>
        <dbReference type="Proteomes" id="UP000189810"/>
    </source>
</evidence>
<dbReference type="InterPro" id="IPR042096">
    <property type="entry name" value="Dihydro-acid_dehy_C"/>
</dbReference>
<evidence type="ECO:0000256" key="11">
    <source>
        <dbReference type="ARBA" id="ARBA00029304"/>
    </source>
</evidence>
<comment type="caution">
    <text evidence="15">Lacks conserved residue(s) required for the propagation of feature annotation.</text>
</comment>
<reference evidence="18 19" key="1">
    <citation type="submission" date="2016-11" db="EMBL/GenBank/DDBJ databases">
        <authorList>
            <person name="Jaros S."/>
            <person name="Januszkiewicz K."/>
            <person name="Wedrychowicz H."/>
        </authorList>
    </citation>
    <scope>NUCLEOTIDE SEQUENCE [LARGE SCALE GENOMIC DNA]</scope>
    <source>
        <strain evidence="18 19">DSM 19557</strain>
    </source>
</reference>
<dbReference type="GO" id="GO:0009097">
    <property type="term" value="P:isoleucine biosynthetic process"/>
    <property type="evidence" value="ECO:0007669"/>
    <property type="project" value="UniProtKB-UniRule"/>
</dbReference>
<keyword evidence="6 15" id="KW-0460">Magnesium</keyword>
<dbReference type="UniPathway" id="UPA00049">
    <property type="reaction ID" value="UER00061"/>
</dbReference>
<dbReference type="SUPFAM" id="SSF52016">
    <property type="entry name" value="LeuD/IlvD-like"/>
    <property type="match status" value="1"/>
</dbReference>
<dbReference type="InterPro" id="IPR056740">
    <property type="entry name" value="ILV_EDD_C"/>
</dbReference>
<evidence type="ECO:0000256" key="14">
    <source>
        <dbReference type="ARBA" id="ARBA00029490"/>
    </source>
</evidence>
<keyword evidence="4 15" id="KW-0001">2Fe-2S</keyword>
<comment type="catalytic activity">
    <reaction evidence="15">
        <text>(2R,3R)-2,3-dihydroxy-3-methylpentanoate = (S)-3-methyl-2-oxopentanoate + H2O</text>
        <dbReference type="Rhea" id="RHEA:27694"/>
        <dbReference type="ChEBI" id="CHEBI:15377"/>
        <dbReference type="ChEBI" id="CHEBI:35146"/>
        <dbReference type="ChEBI" id="CHEBI:49258"/>
        <dbReference type="EC" id="4.2.1.9"/>
    </reaction>
</comment>
<evidence type="ECO:0000256" key="7">
    <source>
        <dbReference type="ARBA" id="ARBA00023004"/>
    </source>
</evidence>
<comment type="pathway">
    <text evidence="13 15">Amino-acid biosynthesis; L-isoleucine biosynthesis; L-isoleucine from 2-oxobutanoate: step 3/4.</text>
</comment>
<dbReference type="NCBIfam" id="TIGR00110">
    <property type="entry name" value="ilvD"/>
    <property type="match status" value="1"/>
</dbReference>
<keyword evidence="5 15" id="KW-0479">Metal-binding</keyword>
<keyword evidence="19" id="KW-1185">Reference proteome</keyword>
<dbReference type="STRING" id="381751.SAMN05444391_1117"/>
<dbReference type="FunFam" id="3.50.30.80:FF:000001">
    <property type="entry name" value="Dihydroxy-acid dehydratase"/>
    <property type="match status" value="1"/>
</dbReference>
<evidence type="ECO:0000256" key="6">
    <source>
        <dbReference type="ARBA" id="ARBA00022842"/>
    </source>
</evidence>
<dbReference type="AlphaFoldDB" id="A0A1M6SPY9"/>
<dbReference type="GO" id="GO:0004160">
    <property type="term" value="F:dihydroxy-acid dehydratase activity"/>
    <property type="evidence" value="ECO:0007669"/>
    <property type="project" value="UniProtKB-UniRule"/>
</dbReference>
<dbReference type="Pfam" id="PF00920">
    <property type="entry name" value="ILVD_EDD_N"/>
    <property type="match status" value="1"/>
</dbReference>
<evidence type="ECO:0000259" key="16">
    <source>
        <dbReference type="Pfam" id="PF00920"/>
    </source>
</evidence>
<organism evidence="18 19">
    <name type="scientific">Thermocrinis minervae</name>
    <dbReference type="NCBI Taxonomy" id="381751"/>
    <lineage>
        <taxon>Bacteria</taxon>
        <taxon>Pseudomonadati</taxon>
        <taxon>Aquificota</taxon>
        <taxon>Aquificia</taxon>
        <taxon>Aquificales</taxon>
        <taxon>Aquificaceae</taxon>
        <taxon>Thermocrinis</taxon>
    </lineage>
</organism>
<protein>
    <recommendedName>
        <fullName evidence="14 15">Dihydroxy-acid dehydratase</fullName>
        <shortName evidence="15">DAD</shortName>
        <ecNumber evidence="14 15">4.2.1.9</ecNumber>
    </recommendedName>
</protein>
<evidence type="ECO:0000256" key="2">
    <source>
        <dbReference type="ARBA" id="ARBA00006486"/>
    </source>
</evidence>
<dbReference type="PROSITE" id="PS00887">
    <property type="entry name" value="ILVD_EDD_2"/>
    <property type="match status" value="1"/>
</dbReference>
<feature type="modified residue" description="N6-carboxylysine" evidence="15">
    <location>
        <position position="122"/>
    </location>
</feature>
<dbReference type="Pfam" id="PF24877">
    <property type="entry name" value="ILV_EDD_C"/>
    <property type="match status" value="1"/>
</dbReference>
<dbReference type="OrthoDB" id="9807077at2"/>
<evidence type="ECO:0000259" key="17">
    <source>
        <dbReference type="Pfam" id="PF24877"/>
    </source>
</evidence>
<dbReference type="HAMAP" id="MF_00012">
    <property type="entry name" value="IlvD"/>
    <property type="match status" value="1"/>
</dbReference>
<keyword evidence="7 15" id="KW-0408">Iron</keyword>
<dbReference type="InterPro" id="IPR004404">
    <property type="entry name" value="DihydroxyA_deHydtase"/>
</dbReference>
<dbReference type="EMBL" id="LT670846">
    <property type="protein sequence ID" value="SHK46765.1"/>
    <property type="molecule type" value="Genomic_DNA"/>
</dbReference>
<feature type="binding site" evidence="15">
    <location>
        <position position="444"/>
    </location>
    <ligand>
        <name>Mg(2+)</name>
        <dbReference type="ChEBI" id="CHEBI:18420"/>
    </ligand>
</feature>
<dbReference type="Proteomes" id="UP000189810">
    <property type="component" value="Chromosome I"/>
</dbReference>
<keyword evidence="10 15" id="KW-0100">Branched-chain amino acid biosynthesis</keyword>
<dbReference type="PROSITE" id="PS00886">
    <property type="entry name" value="ILVD_EDD_1"/>
    <property type="match status" value="1"/>
</dbReference>
<feature type="binding site" evidence="15">
    <location>
        <position position="79"/>
    </location>
    <ligand>
        <name>Mg(2+)</name>
        <dbReference type="ChEBI" id="CHEBI:18420"/>
    </ligand>
</feature>
<comment type="cofactor">
    <cofactor evidence="15">
        <name>[2Fe-2S] cluster</name>
        <dbReference type="ChEBI" id="CHEBI:190135"/>
    </cofactor>
    <text evidence="15">Binds 1 [2Fe-2S] cluster per subunit. This cluster acts as a Lewis acid cofactor.</text>
</comment>
<sequence length="555" mass="59566">MFRSDEVKKGIERSPHRALLRACGLTDEDFDKPLIGIANSYIDIIPGHVHLREFVLPIKEEIRKAGGVPIEFNVIGVDDGIAMGHSGMHYSLPSRELIADSIETVVEAHKLDALICVPNCDKIVPGMLMAAARLNIPTIFISGGPMLAGELNGKKVDLITVFEGIGQLKAGKITESQLKVIEETACPTCGSCSGMFTANSMNCLTEVLGLALPGNGTIPAVDPRRELLARQAARQIMELLRRNIRPRDILTVEAFDNAFAVDIAMGGSTNTVLHLLAVAREAGIEYDLRRIDMISRSVPNICKISPASEYHIQDLDAVGGIPTILKELIRAGKLPKPDAMTVSLKTLRDIAQEAPDPDGQVVRTCDNPYTHEGGIAVLYGNLAPEGCVVKTAGVDPNMLVFKGKAICFDSEEEAIEGILGGKVQPGHVVVIRYEGPKGGPGMREMLSPTSAIMGMGLGDKVALITDGRFSGGTRGACIGHISPEAAAGGPIGIVKDGDEILIDIPGRRIELLISEEEFKKRMESFVPKQKPIKSPWLRRYAKLVTSASKGAILEA</sequence>
<keyword evidence="3 15" id="KW-0028">Amino-acid biosynthesis</keyword>
<comment type="pathway">
    <text evidence="12 15">Amino-acid biosynthesis; L-valine biosynthesis; L-valine from pyruvate: step 3/4.</text>
</comment>
<evidence type="ECO:0000256" key="9">
    <source>
        <dbReference type="ARBA" id="ARBA00023239"/>
    </source>
</evidence>
<feature type="binding site" description="via carbamate group" evidence="15">
    <location>
        <position position="122"/>
    </location>
    <ligand>
        <name>Mg(2+)</name>
        <dbReference type="ChEBI" id="CHEBI:18420"/>
    </ligand>
</feature>
<comment type="subunit">
    <text evidence="15">Homodimer.</text>
</comment>
<accession>A0A1M6SPY9</accession>
<keyword evidence="9 15" id="KW-0456">Lyase</keyword>
<dbReference type="GO" id="GO:0000287">
    <property type="term" value="F:magnesium ion binding"/>
    <property type="evidence" value="ECO:0007669"/>
    <property type="project" value="UniProtKB-UniRule"/>
</dbReference>
<feature type="domain" description="Dihydroxy-acid/6-phosphogluconate dehydratase C-terminal" evidence="17">
    <location>
        <begin position="360"/>
        <end position="551"/>
    </location>
</feature>
<evidence type="ECO:0000256" key="1">
    <source>
        <dbReference type="ARBA" id="ARBA00001946"/>
    </source>
</evidence>
<evidence type="ECO:0000256" key="13">
    <source>
        <dbReference type="ARBA" id="ARBA00029437"/>
    </source>
</evidence>